<keyword evidence="3 6" id="KW-0808">Transferase</keyword>
<dbReference type="GO" id="GO:0106274">
    <property type="term" value="F:NAD+-protein-arginine ADP-ribosyltransferase activity"/>
    <property type="evidence" value="ECO:0007669"/>
    <property type="project" value="UniProtKB-EC"/>
</dbReference>
<evidence type="ECO:0000256" key="1">
    <source>
        <dbReference type="ARBA" id="ARBA00009558"/>
    </source>
</evidence>
<protein>
    <recommendedName>
        <fullName evidence="6">NAD(P)(+)--arginine ADP-ribosyltransferase</fullName>
        <ecNumber evidence="6">2.4.2.31</ecNumber>
    </recommendedName>
    <alternativeName>
        <fullName evidence="6">Mono(ADP-ribosyl)transferase</fullName>
    </alternativeName>
</protein>
<dbReference type="SUPFAM" id="SSF56399">
    <property type="entry name" value="ADP-ribosylation"/>
    <property type="match status" value="1"/>
</dbReference>
<dbReference type="EMBL" id="CAJNOR010017895">
    <property type="protein sequence ID" value="CAF1687911.1"/>
    <property type="molecule type" value="Genomic_DNA"/>
</dbReference>
<name>A0A816HK63_ADIRI</name>
<keyword evidence="8" id="KW-1185">Reference proteome</keyword>
<comment type="caution">
    <text evidence="7">The sequence shown here is derived from an EMBL/GenBank/DDBJ whole genome shotgun (WGS) entry which is preliminary data.</text>
</comment>
<evidence type="ECO:0000256" key="6">
    <source>
        <dbReference type="RuleBase" id="RU361228"/>
    </source>
</evidence>
<dbReference type="AlphaFoldDB" id="A0A816HK63"/>
<dbReference type="PROSITE" id="PS51996">
    <property type="entry name" value="TR_MART"/>
    <property type="match status" value="1"/>
</dbReference>
<comment type="catalytic activity">
    <reaction evidence="5 6">
        <text>L-arginyl-[protein] + NAD(+) = N(omega)-(ADP-D-ribosyl)-L-arginyl-[protein] + nicotinamide + H(+)</text>
        <dbReference type="Rhea" id="RHEA:19149"/>
        <dbReference type="Rhea" id="RHEA-COMP:10532"/>
        <dbReference type="Rhea" id="RHEA-COMP:15087"/>
        <dbReference type="ChEBI" id="CHEBI:15378"/>
        <dbReference type="ChEBI" id="CHEBI:17154"/>
        <dbReference type="ChEBI" id="CHEBI:29965"/>
        <dbReference type="ChEBI" id="CHEBI:57540"/>
        <dbReference type="ChEBI" id="CHEBI:142554"/>
        <dbReference type="EC" id="2.4.2.31"/>
    </reaction>
</comment>
<keyword evidence="6" id="KW-0520">NAD</keyword>
<reference evidence="7" key="1">
    <citation type="submission" date="2021-02" db="EMBL/GenBank/DDBJ databases">
        <authorList>
            <person name="Nowell W R."/>
        </authorList>
    </citation>
    <scope>NUCLEOTIDE SEQUENCE</scope>
</reference>
<accession>A0A816HK63</accession>
<evidence type="ECO:0000256" key="5">
    <source>
        <dbReference type="ARBA" id="ARBA00047597"/>
    </source>
</evidence>
<gene>
    <name evidence="7" type="ORF">XAT740_LOCUS62613</name>
</gene>
<evidence type="ECO:0000256" key="3">
    <source>
        <dbReference type="ARBA" id="ARBA00022679"/>
    </source>
</evidence>
<keyword evidence="6" id="KW-0521">NADP</keyword>
<evidence type="ECO:0000313" key="8">
    <source>
        <dbReference type="Proteomes" id="UP000663828"/>
    </source>
</evidence>
<evidence type="ECO:0000313" key="7">
    <source>
        <dbReference type="EMBL" id="CAF1687911.1"/>
    </source>
</evidence>
<evidence type="ECO:0000256" key="2">
    <source>
        <dbReference type="ARBA" id="ARBA00022676"/>
    </source>
</evidence>
<dbReference type="Pfam" id="PF01129">
    <property type="entry name" value="ART"/>
    <property type="match status" value="1"/>
</dbReference>
<evidence type="ECO:0000256" key="4">
    <source>
        <dbReference type="ARBA" id="ARBA00022695"/>
    </source>
</evidence>
<dbReference type="InterPro" id="IPR000768">
    <property type="entry name" value="ART"/>
</dbReference>
<organism evidence="7 8">
    <name type="scientific">Adineta ricciae</name>
    <name type="common">Rotifer</name>
    <dbReference type="NCBI Taxonomy" id="249248"/>
    <lineage>
        <taxon>Eukaryota</taxon>
        <taxon>Metazoa</taxon>
        <taxon>Spiralia</taxon>
        <taxon>Gnathifera</taxon>
        <taxon>Rotifera</taxon>
        <taxon>Eurotatoria</taxon>
        <taxon>Bdelloidea</taxon>
        <taxon>Adinetida</taxon>
        <taxon>Adinetidae</taxon>
        <taxon>Adineta</taxon>
    </lineage>
</organism>
<comment type="similarity">
    <text evidence="1 6">Belongs to the Arg-specific ADP-ribosyltransferase family.</text>
</comment>
<keyword evidence="4" id="KW-0548">Nucleotidyltransferase</keyword>
<feature type="non-terminal residue" evidence="7">
    <location>
        <position position="1"/>
    </location>
</feature>
<dbReference type="Gene3D" id="3.90.176.10">
    <property type="entry name" value="Toxin ADP-ribosyltransferase, Chain A, domain 1"/>
    <property type="match status" value="1"/>
</dbReference>
<dbReference type="GO" id="GO:0016779">
    <property type="term" value="F:nucleotidyltransferase activity"/>
    <property type="evidence" value="ECO:0007669"/>
    <property type="project" value="UniProtKB-KW"/>
</dbReference>
<sequence length="174" mass="20050">VHIVPKVKEYANEAMEKRRQNTHLTRDESASIYLYTMPVDFFQRLSEALRFKNPEALKPWFDFLKLFITALKKLPSSKISVIWRGVGDNFGEEFAEGSEHTWWSINSCSSNQNAARCFADFKGTLFSIHAINGKDISTYSENPQEKEIVLMPGTRLRVKSAWPSDLSTIVLEEW</sequence>
<dbReference type="Proteomes" id="UP000663828">
    <property type="component" value="Unassembled WGS sequence"/>
</dbReference>
<keyword evidence="2 6" id="KW-0328">Glycosyltransferase</keyword>
<proteinExistence type="inferred from homology"/>
<dbReference type="EC" id="2.4.2.31" evidence="6"/>